<sequence length="112" mass="12805">MCRLREEREESDSHCVVRMSRNGHCTSRRMGYGASERNPVAARQGCRKYGSKHVAHVPSSSQAKKKKKKKNRPNNGDDNDDDDHDDDDDVDDVDDDDDDNDDDDSEQQQQQP</sequence>
<feature type="compositionally biased region" description="Acidic residues" evidence="1">
    <location>
        <begin position="77"/>
        <end position="106"/>
    </location>
</feature>
<dbReference type="EMBL" id="BLXT01002135">
    <property type="protein sequence ID" value="GFN91411.1"/>
    <property type="molecule type" value="Genomic_DNA"/>
</dbReference>
<comment type="caution">
    <text evidence="2">The sequence shown here is derived from an EMBL/GenBank/DDBJ whole genome shotgun (WGS) entry which is preliminary data.</text>
</comment>
<keyword evidence="3" id="KW-1185">Reference proteome</keyword>
<name>A0AAV3Z846_9GAST</name>
<evidence type="ECO:0000313" key="2">
    <source>
        <dbReference type="EMBL" id="GFN91411.1"/>
    </source>
</evidence>
<protein>
    <submittedName>
        <fullName evidence="2">Uncharacterized protein</fullName>
    </submittedName>
</protein>
<dbReference type="AlphaFoldDB" id="A0AAV3Z846"/>
<feature type="compositionally biased region" description="Basic residues" evidence="1">
    <location>
        <begin position="45"/>
        <end position="55"/>
    </location>
</feature>
<evidence type="ECO:0000256" key="1">
    <source>
        <dbReference type="SAM" id="MobiDB-lite"/>
    </source>
</evidence>
<gene>
    <name evidence="2" type="ORF">PoB_001791700</name>
</gene>
<organism evidence="2 3">
    <name type="scientific">Plakobranchus ocellatus</name>
    <dbReference type="NCBI Taxonomy" id="259542"/>
    <lineage>
        <taxon>Eukaryota</taxon>
        <taxon>Metazoa</taxon>
        <taxon>Spiralia</taxon>
        <taxon>Lophotrochozoa</taxon>
        <taxon>Mollusca</taxon>
        <taxon>Gastropoda</taxon>
        <taxon>Heterobranchia</taxon>
        <taxon>Euthyneura</taxon>
        <taxon>Panpulmonata</taxon>
        <taxon>Sacoglossa</taxon>
        <taxon>Placobranchoidea</taxon>
        <taxon>Plakobranchidae</taxon>
        <taxon>Plakobranchus</taxon>
    </lineage>
</organism>
<dbReference type="Proteomes" id="UP000735302">
    <property type="component" value="Unassembled WGS sequence"/>
</dbReference>
<feature type="region of interest" description="Disordered" evidence="1">
    <location>
        <begin position="1"/>
        <end position="112"/>
    </location>
</feature>
<feature type="compositionally biased region" description="Basic and acidic residues" evidence="1">
    <location>
        <begin position="1"/>
        <end position="15"/>
    </location>
</feature>
<feature type="compositionally biased region" description="Basic residues" evidence="1">
    <location>
        <begin position="63"/>
        <end position="72"/>
    </location>
</feature>
<accession>A0AAV3Z846</accession>
<reference evidence="2 3" key="1">
    <citation type="journal article" date="2021" name="Elife">
        <title>Chloroplast acquisition without the gene transfer in kleptoplastic sea slugs, Plakobranchus ocellatus.</title>
        <authorList>
            <person name="Maeda T."/>
            <person name="Takahashi S."/>
            <person name="Yoshida T."/>
            <person name="Shimamura S."/>
            <person name="Takaki Y."/>
            <person name="Nagai Y."/>
            <person name="Toyoda A."/>
            <person name="Suzuki Y."/>
            <person name="Arimoto A."/>
            <person name="Ishii H."/>
            <person name="Satoh N."/>
            <person name="Nishiyama T."/>
            <person name="Hasebe M."/>
            <person name="Maruyama T."/>
            <person name="Minagawa J."/>
            <person name="Obokata J."/>
            <person name="Shigenobu S."/>
        </authorList>
    </citation>
    <scope>NUCLEOTIDE SEQUENCE [LARGE SCALE GENOMIC DNA]</scope>
</reference>
<evidence type="ECO:0000313" key="3">
    <source>
        <dbReference type="Proteomes" id="UP000735302"/>
    </source>
</evidence>
<proteinExistence type="predicted"/>